<dbReference type="EMBL" id="GIFC01011645">
    <property type="protein sequence ID" value="MXU93728.1"/>
    <property type="molecule type" value="Transcribed_RNA"/>
</dbReference>
<reference evidence="1" key="1">
    <citation type="submission" date="2019-12" db="EMBL/GenBank/DDBJ databases">
        <title>An insight into the sialome of adult female Ixodes ricinus ticks feeding for 6 days.</title>
        <authorList>
            <person name="Perner J."/>
            <person name="Ribeiro J.M.C."/>
        </authorList>
    </citation>
    <scope>NUCLEOTIDE SEQUENCE</scope>
    <source>
        <strain evidence="1">Semi-engorged</strain>
        <tissue evidence="1">Salivary glands</tissue>
    </source>
</reference>
<sequence length="150" mass="16765">MRFDCIPDLYTNFFLKTAVYGGHRSKLGELVMHSYEEGNSTKCTEDKERGTHRPSADRQPVYFWKTLFVCVFMSVGGFPEINQLPASARSARSSLSALHTLGAVSLFVYGGATYRTYSHNESTRIMNAPPITGTQCNLVTTGLVTRDIWI</sequence>
<protein>
    <submittedName>
        <fullName evidence="1">Uncharacterized protein</fullName>
    </submittedName>
</protein>
<proteinExistence type="predicted"/>
<name>A0A6B0UWW9_IXORI</name>
<dbReference type="AlphaFoldDB" id="A0A6B0UWW9"/>
<organism evidence="1">
    <name type="scientific">Ixodes ricinus</name>
    <name type="common">Common tick</name>
    <name type="synonym">Acarus ricinus</name>
    <dbReference type="NCBI Taxonomy" id="34613"/>
    <lineage>
        <taxon>Eukaryota</taxon>
        <taxon>Metazoa</taxon>
        <taxon>Ecdysozoa</taxon>
        <taxon>Arthropoda</taxon>
        <taxon>Chelicerata</taxon>
        <taxon>Arachnida</taxon>
        <taxon>Acari</taxon>
        <taxon>Parasitiformes</taxon>
        <taxon>Ixodida</taxon>
        <taxon>Ixodoidea</taxon>
        <taxon>Ixodidae</taxon>
        <taxon>Ixodinae</taxon>
        <taxon>Ixodes</taxon>
    </lineage>
</organism>
<evidence type="ECO:0000313" key="1">
    <source>
        <dbReference type="EMBL" id="MXU93728.1"/>
    </source>
</evidence>
<accession>A0A6B0UWW9</accession>